<name>A0ABS2FTV4_9FIRM</name>
<proteinExistence type="predicted"/>
<reference evidence="2 3" key="1">
    <citation type="journal article" date="2021" name="Sci. Rep.">
        <title>The distribution of antibiotic resistance genes in chicken gut microbiota commensals.</title>
        <authorList>
            <person name="Juricova H."/>
            <person name="Matiasovicova J."/>
            <person name="Kubasova T."/>
            <person name="Cejkova D."/>
            <person name="Rychlik I."/>
        </authorList>
    </citation>
    <scope>NUCLEOTIDE SEQUENCE [LARGE SCALE GENOMIC DNA]</scope>
    <source>
        <strain evidence="2 3">An411</strain>
    </source>
</reference>
<evidence type="ECO:0000259" key="1">
    <source>
        <dbReference type="PROSITE" id="PS51186"/>
    </source>
</evidence>
<dbReference type="PROSITE" id="PS51186">
    <property type="entry name" value="GNAT"/>
    <property type="match status" value="1"/>
</dbReference>
<comment type="caution">
    <text evidence="2">The sequence shown here is derived from an EMBL/GenBank/DDBJ whole genome shotgun (WGS) entry which is preliminary data.</text>
</comment>
<dbReference type="CDD" id="cd04301">
    <property type="entry name" value="NAT_SF"/>
    <property type="match status" value="1"/>
</dbReference>
<dbReference type="Gene3D" id="3.40.630.30">
    <property type="match status" value="1"/>
</dbReference>
<organism evidence="2 3">
    <name type="scientific">Oscillibacter valericigenes</name>
    <dbReference type="NCBI Taxonomy" id="351091"/>
    <lineage>
        <taxon>Bacteria</taxon>
        <taxon>Bacillati</taxon>
        <taxon>Bacillota</taxon>
        <taxon>Clostridia</taxon>
        <taxon>Eubacteriales</taxon>
        <taxon>Oscillospiraceae</taxon>
        <taxon>Oscillibacter</taxon>
    </lineage>
</organism>
<gene>
    <name evidence="2" type="ORF">H9X91_06330</name>
</gene>
<dbReference type="SUPFAM" id="SSF55729">
    <property type="entry name" value="Acyl-CoA N-acyltransferases (Nat)"/>
    <property type="match status" value="1"/>
</dbReference>
<feature type="domain" description="N-acetyltransferase" evidence="1">
    <location>
        <begin position="1"/>
        <end position="142"/>
    </location>
</feature>
<dbReference type="InterPro" id="IPR000182">
    <property type="entry name" value="GNAT_dom"/>
</dbReference>
<dbReference type="EMBL" id="JACSNX010000006">
    <property type="protein sequence ID" value="MBM6851057.1"/>
    <property type="molecule type" value="Genomic_DNA"/>
</dbReference>
<evidence type="ECO:0000313" key="3">
    <source>
        <dbReference type="Proteomes" id="UP000719500"/>
    </source>
</evidence>
<dbReference type="Proteomes" id="UP000719500">
    <property type="component" value="Unassembled WGS sequence"/>
</dbReference>
<keyword evidence="3" id="KW-1185">Reference proteome</keyword>
<dbReference type="RefSeq" id="WP_204803788.1">
    <property type="nucleotide sequence ID" value="NZ_JACSNX010000006.1"/>
</dbReference>
<sequence length="148" mass="16740">MPALAEQAAGWFSRCWGIPEAEYRESIARCLRCLSPVPQWYVIADGGRLIAGAGVIENDFHDRPDLTPNLCALFVEPDWRCRGLAGRLLDFIRRDLGAMGIPRLYLVTDHTSFYEQYGWAFLTMVTGDDRTQERMYTTPTLPPDTIGP</sequence>
<accession>A0ABS2FTV4</accession>
<dbReference type="Pfam" id="PF13508">
    <property type="entry name" value="Acetyltransf_7"/>
    <property type="match status" value="1"/>
</dbReference>
<dbReference type="InterPro" id="IPR016181">
    <property type="entry name" value="Acyl_CoA_acyltransferase"/>
</dbReference>
<protein>
    <submittedName>
        <fullName evidence="2">GNAT family N-acetyltransferase</fullName>
    </submittedName>
</protein>
<evidence type="ECO:0000313" key="2">
    <source>
        <dbReference type="EMBL" id="MBM6851057.1"/>
    </source>
</evidence>